<dbReference type="SUPFAM" id="SSF55874">
    <property type="entry name" value="ATPase domain of HSP90 chaperone/DNA topoisomerase II/histidine kinase"/>
    <property type="match status" value="2"/>
</dbReference>
<dbReference type="Proteomes" id="UP000035037">
    <property type="component" value="Unassembled WGS sequence"/>
</dbReference>
<dbReference type="EMBL" id="JYFQ01000211">
    <property type="protein sequence ID" value="KKZ10071.1"/>
    <property type="molecule type" value="Genomic_DNA"/>
</dbReference>
<sequence>MATFKTRARTLDMLGRQQIAGIPTAISELFKNAHDAYADHVEIDYYRSDGLFVLRDDGVGMSRDDFMTRWLTIGTESKFDPHRRPPQDPGKKSRPMLGEKGIGRLAIATIGPQLLVLTRAKMNEGASDLTASFLNWSIFEWPGIDLEEIDIPVRSFPSGTLPSAHDVAEMVNEFRGNAESLGCHVERKLLDRLANELDQFDIDPQEIDSYHQKLSLGGHSSGTHFIIKPASSLLADDIDGEPTASKAPPLKKTLLGFGNTMTPDSQTVIHTAFRDHKMEDLFDDVIAEDQFFTPEEFRTTDHRIRGRFDEYGQFQGEISIYGDTIANHVIPWGGGRGVPTRCGPFSIDFAAFEGESRHSTIPNDEYARLDNKTNQLGGLYIYRNGIRVLPYGDTGYDWLDIELRRSKSAYYYYFSHRKMFGIVEIDADKNRNLLEKAGREGFQENKAYRQFRLILQNFFGQIAADFFRESGVHSEIFELRKTELSKESKARQRREKQVVGRKRKFEADLNNFFDRLKNGKPQEETLVLTESVEMELRSALSIADSQQAAFKVLDLENRAQTKIRNLETYYHISRPQIGLSKAALRDWKVYNAEFLSLQENVFRPARKMIDELIGDEARKATLSLDRRVRTESALDGLAREARKTTKGLIQEVRDQAARVASGAREVAKESREAVESELREVLSEFQRIDFESMSDELFVETRNALETGVRDVMEEQEALLRSVLDQLRAVDTTGESSTAEQLMAIEQRNILLEEEAEAGAQLAQLGMAIEIINHEFSATIRSIRIGVRRLKAWADANEGLREVYDSIRLNFDHLDGYLTLFTPLQRRLYRKAVEIRGSEIRDFLNELFRARMERHGVMLIATNAFANAKIVGFPSSFYPVFMNLVDNAIFWLSQQNPRRERRIELDERNGMLLVSDSGPGIGVRDREAIFEFGFSRKPGGRGMGLYIGREGLHRVGFDLRLIDADGGAAFGIIPMNKS</sequence>
<feature type="region of interest" description="Disordered" evidence="2">
    <location>
        <begin position="77"/>
        <end position="97"/>
    </location>
</feature>
<dbReference type="SMART" id="SM00387">
    <property type="entry name" value="HATPase_c"/>
    <property type="match status" value="1"/>
</dbReference>
<dbReference type="InterPro" id="IPR005467">
    <property type="entry name" value="His_kinase_dom"/>
</dbReference>
<dbReference type="AlphaFoldDB" id="A0A0G8AR61"/>
<protein>
    <recommendedName>
        <fullName evidence="3">Histidine kinase domain-containing protein</fullName>
    </recommendedName>
</protein>
<evidence type="ECO:0000313" key="4">
    <source>
        <dbReference type="EMBL" id="KKZ10071.1"/>
    </source>
</evidence>
<comment type="caution">
    <text evidence="4">The sequence shown here is derived from an EMBL/GenBank/DDBJ whole genome shotgun (WGS) entry which is preliminary data.</text>
</comment>
<dbReference type="PATRIC" id="fig|1608419.3.peg.1287"/>
<dbReference type="Pfam" id="PF19191">
    <property type="entry name" value="HEF_HK"/>
    <property type="match status" value="1"/>
</dbReference>
<dbReference type="InterPro" id="IPR036890">
    <property type="entry name" value="HATPase_C_sf"/>
</dbReference>
<feature type="domain" description="Histidine kinase" evidence="3">
    <location>
        <begin position="771"/>
        <end position="972"/>
    </location>
</feature>
<keyword evidence="1" id="KW-0418">Kinase</keyword>
<gene>
    <name evidence="4" type="ORF">TQ37_09850</name>
</gene>
<evidence type="ECO:0000259" key="3">
    <source>
        <dbReference type="PROSITE" id="PS50109"/>
    </source>
</evidence>
<dbReference type="GO" id="GO:0016301">
    <property type="term" value="F:kinase activity"/>
    <property type="evidence" value="ECO:0007669"/>
    <property type="project" value="UniProtKB-KW"/>
</dbReference>
<accession>A0A0G8AR61</accession>
<evidence type="ECO:0000256" key="1">
    <source>
        <dbReference type="ARBA" id="ARBA00022777"/>
    </source>
</evidence>
<name>A0A0G8AR61_9SYNE</name>
<dbReference type="Pfam" id="PF13589">
    <property type="entry name" value="HATPase_c_3"/>
    <property type="match status" value="1"/>
</dbReference>
<evidence type="ECO:0000256" key="2">
    <source>
        <dbReference type="SAM" id="MobiDB-lite"/>
    </source>
</evidence>
<dbReference type="Gene3D" id="3.30.565.10">
    <property type="entry name" value="Histidine kinase-like ATPase, C-terminal domain"/>
    <property type="match status" value="2"/>
</dbReference>
<dbReference type="Pfam" id="PF02518">
    <property type="entry name" value="HATPase_c"/>
    <property type="match status" value="1"/>
</dbReference>
<dbReference type="InterPro" id="IPR043836">
    <property type="entry name" value="DHp"/>
</dbReference>
<organism evidence="4 5">
    <name type="scientific">Candidatus Synechococcus spongiarum 15L</name>
    <dbReference type="NCBI Taxonomy" id="1608419"/>
    <lineage>
        <taxon>Bacteria</taxon>
        <taxon>Bacillati</taxon>
        <taxon>Cyanobacteriota</taxon>
        <taxon>Cyanophyceae</taxon>
        <taxon>Synechococcales</taxon>
        <taxon>Synechococcaceae</taxon>
        <taxon>Synechococcus</taxon>
    </lineage>
</organism>
<evidence type="ECO:0000313" key="5">
    <source>
        <dbReference type="Proteomes" id="UP000035037"/>
    </source>
</evidence>
<dbReference type="PROSITE" id="PS50109">
    <property type="entry name" value="HIS_KIN"/>
    <property type="match status" value="1"/>
</dbReference>
<reference evidence="4 5" key="2">
    <citation type="submission" date="2015-05" db="EMBL/GenBank/DDBJ databases">
        <title>Lifestyle Evolution in Cyanobacterial Symbionts of Sponges.</title>
        <authorList>
            <person name="Burgsdorf I."/>
            <person name="Slaby B.M."/>
            <person name="Handley K.M."/>
            <person name="Haber M."/>
            <person name="Blom J."/>
            <person name="Marshall C.W."/>
            <person name="Gilbert J.A."/>
            <person name="Hentschel U."/>
            <person name="Steindler L."/>
        </authorList>
    </citation>
    <scope>NUCLEOTIDE SEQUENCE [LARGE SCALE GENOMIC DNA]</scope>
    <source>
        <strain evidence="4">15L</strain>
    </source>
</reference>
<feature type="compositionally biased region" description="Basic and acidic residues" evidence="2">
    <location>
        <begin position="77"/>
        <end position="91"/>
    </location>
</feature>
<reference evidence="4 5" key="1">
    <citation type="submission" date="2015-02" db="EMBL/GenBank/DDBJ databases">
        <authorList>
            <person name="Slaby B."/>
            <person name="Hentschel U."/>
        </authorList>
    </citation>
    <scope>NUCLEOTIDE SEQUENCE [LARGE SCALE GENOMIC DNA]</scope>
    <source>
        <strain evidence="4">15L</strain>
    </source>
</reference>
<dbReference type="InterPro" id="IPR003594">
    <property type="entry name" value="HATPase_dom"/>
</dbReference>
<keyword evidence="1" id="KW-0808">Transferase</keyword>
<proteinExistence type="predicted"/>